<keyword evidence="2" id="KW-0540">Nuclease</keyword>
<dbReference type="GO" id="GO:0051536">
    <property type="term" value="F:iron-sulfur cluster binding"/>
    <property type="evidence" value="ECO:0007669"/>
    <property type="project" value="UniProtKB-KW"/>
</dbReference>
<keyword evidence="6" id="KW-0347">Helicase</keyword>
<name>A0A183ER27_9BILA</name>
<dbReference type="WBParaSite" id="GPUH_0002344801-mRNA-1">
    <property type="protein sequence ID" value="GPUH_0002344801-mRNA-1"/>
    <property type="gene ID" value="GPUH_0002344801"/>
</dbReference>
<evidence type="ECO:0000256" key="8">
    <source>
        <dbReference type="ARBA" id="ARBA00023004"/>
    </source>
</evidence>
<keyword evidence="5" id="KW-0378">Hydrolase</keyword>
<keyword evidence="4" id="KW-0547">Nucleotide-binding</keyword>
<evidence type="ECO:0000256" key="4">
    <source>
        <dbReference type="ARBA" id="ARBA00022741"/>
    </source>
</evidence>
<proteinExistence type="predicted"/>
<keyword evidence="3" id="KW-0479">Metal-binding</keyword>
<evidence type="ECO:0000256" key="7">
    <source>
        <dbReference type="ARBA" id="ARBA00022840"/>
    </source>
</evidence>
<organism evidence="11">
    <name type="scientific">Gongylonema pulchrum</name>
    <dbReference type="NCBI Taxonomy" id="637853"/>
    <lineage>
        <taxon>Eukaryota</taxon>
        <taxon>Metazoa</taxon>
        <taxon>Ecdysozoa</taxon>
        <taxon>Nematoda</taxon>
        <taxon>Chromadorea</taxon>
        <taxon>Rhabditida</taxon>
        <taxon>Spirurina</taxon>
        <taxon>Spiruromorpha</taxon>
        <taxon>Spiruroidea</taxon>
        <taxon>Gongylonematidae</taxon>
        <taxon>Gongylonema</taxon>
    </lineage>
</organism>
<dbReference type="AlphaFoldDB" id="A0A183ER27"/>
<dbReference type="GO" id="GO:0046872">
    <property type="term" value="F:metal ion binding"/>
    <property type="evidence" value="ECO:0007669"/>
    <property type="project" value="UniProtKB-KW"/>
</dbReference>
<comment type="cofactor">
    <cofactor evidence="1">
        <name>[4Fe-4S] cluster</name>
        <dbReference type="ChEBI" id="CHEBI:49883"/>
    </cofactor>
</comment>
<reference evidence="11" key="1">
    <citation type="submission" date="2016-06" db="UniProtKB">
        <authorList>
            <consortium name="WormBaseParasite"/>
        </authorList>
    </citation>
    <scope>IDENTIFICATION</scope>
</reference>
<evidence type="ECO:0000256" key="5">
    <source>
        <dbReference type="ARBA" id="ARBA00022801"/>
    </source>
</evidence>
<dbReference type="PANTHER" id="PTHR36531">
    <property type="entry name" value="CRISPR-ASSOCIATED EXONUCLEASE CAS4"/>
    <property type="match status" value="1"/>
</dbReference>
<evidence type="ECO:0000256" key="9">
    <source>
        <dbReference type="ARBA" id="ARBA00023014"/>
    </source>
</evidence>
<dbReference type="InterPro" id="IPR051827">
    <property type="entry name" value="Cas4_exonuclease"/>
</dbReference>
<keyword evidence="8" id="KW-0408">Iron</keyword>
<keyword evidence="7" id="KW-0067">ATP-binding</keyword>
<dbReference type="Pfam" id="PF08696">
    <property type="entry name" value="Dna2"/>
    <property type="match status" value="1"/>
</dbReference>
<dbReference type="GO" id="GO:0004386">
    <property type="term" value="F:helicase activity"/>
    <property type="evidence" value="ECO:0007669"/>
    <property type="project" value="UniProtKB-KW"/>
</dbReference>
<protein>
    <submittedName>
        <fullName evidence="11">Dna2 domain-containing protein</fullName>
    </submittedName>
</protein>
<evidence type="ECO:0000259" key="10">
    <source>
        <dbReference type="Pfam" id="PF08696"/>
    </source>
</evidence>
<dbReference type="GO" id="GO:0016787">
    <property type="term" value="F:hydrolase activity"/>
    <property type="evidence" value="ECO:0007669"/>
    <property type="project" value="UniProtKB-KW"/>
</dbReference>
<dbReference type="GO" id="GO:0004518">
    <property type="term" value="F:nuclease activity"/>
    <property type="evidence" value="ECO:0007669"/>
    <property type="project" value="UniProtKB-KW"/>
</dbReference>
<feature type="domain" description="DNA replication factor Dna2 N-terminal" evidence="10">
    <location>
        <begin position="32"/>
        <end position="231"/>
    </location>
</feature>
<accession>A0A183ER27</accession>
<dbReference type="GO" id="GO:0005524">
    <property type="term" value="F:ATP binding"/>
    <property type="evidence" value="ECO:0007669"/>
    <property type="project" value="UniProtKB-KW"/>
</dbReference>
<keyword evidence="9" id="KW-0411">Iron-sulfur</keyword>
<evidence type="ECO:0000256" key="2">
    <source>
        <dbReference type="ARBA" id="ARBA00022722"/>
    </source>
</evidence>
<evidence type="ECO:0000256" key="1">
    <source>
        <dbReference type="ARBA" id="ARBA00001966"/>
    </source>
</evidence>
<dbReference type="InterPro" id="IPR014808">
    <property type="entry name" value="DNA_replication_fac_Dna2_N"/>
</dbReference>
<evidence type="ECO:0000313" key="11">
    <source>
        <dbReference type="WBParaSite" id="GPUH_0002344801-mRNA-1"/>
    </source>
</evidence>
<evidence type="ECO:0000256" key="3">
    <source>
        <dbReference type="ARBA" id="ARBA00022723"/>
    </source>
</evidence>
<evidence type="ECO:0000256" key="6">
    <source>
        <dbReference type="ARBA" id="ARBA00022806"/>
    </source>
</evidence>
<sequence>LCSKASKITVCVISSSDIKGSNARVLDCVCEETGKPYCVRLEGLWSSTPVQIGSTLCLIGAKTLREKELLLNWENGVVILESNALVPCTIIAQGVYCRRKAVLSHYFKSGAVSNREMTVGSVVHELFQIAVTRSDFQATETGLIDLWRNELYPQYVEQLLALNLSAEEIEEDVRPYLGSIVRWISAYMPPPLGRHEQLQTGSTIKEVVDVEDSLWNSCYGFKAKIDCTLKVAAFYFFQAQFNTFSLLAYS</sequence>
<dbReference type="PANTHER" id="PTHR36531:SF6">
    <property type="entry name" value="DNA REPLICATION ATP-DEPENDENT HELICASE_NUCLEASE DNA2"/>
    <property type="match status" value="1"/>
</dbReference>